<evidence type="ECO:0000256" key="1">
    <source>
        <dbReference type="ARBA" id="ARBA00004383"/>
    </source>
</evidence>
<dbReference type="EMBL" id="LT899436">
    <property type="protein sequence ID" value="SNR14816.1"/>
    <property type="molecule type" value="Genomic_DNA"/>
</dbReference>
<dbReference type="RefSeq" id="WP_157730111.1">
    <property type="nucleotide sequence ID" value="NZ_LT899436.1"/>
</dbReference>
<sequence>MKTKFSILLLLFSVLIYAQKTETCDTPEDDPLLDLNSITKCTIEKSDDKKKNKKVSFQVTSRRRIKRKKDLVKGVNNNFSKKISEVKKNTQIVNSLTIKKVDNGTAISFFNVDEIPLFKSCEDIAIMKQNKCFKSEITEHIKNNFQYPNRSYNKGIQGRVLVNFIINKEGNIEISNTLFPYKGEELRDEANRIVNKLPTFIPGKQSGVKVNVQYTLKIMFDIPGVKKTNIRNKTKTINLDEVYTFDELQRTPTFKECFSSFDDSFDCFANELKKHVIKNFAYPVEALDNNIEGVVYVSFIINSEGDVVNIKAKGPNDGKVLETAAKRLVEKLPKLKAGYKDNKRVNTKYQFPIEFYLND</sequence>
<keyword evidence="3" id="KW-0813">Transport</keyword>
<evidence type="ECO:0000256" key="5">
    <source>
        <dbReference type="ARBA" id="ARBA00022519"/>
    </source>
</evidence>
<dbReference type="OrthoDB" id="1522859at2"/>
<feature type="chain" id="PRO_5012104867" evidence="10">
    <location>
        <begin position="19"/>
        <end position="359"/>
    </location>
</feature>
<evidence type="ECO:0000256" key="7">
    <source>
        <dbReference type="ARBA" id="ARBA00022927"/>
    </source>
</evidence>
<keyword evidence="10" id="KW-0732">Signal</keyword>
<evidence type="ECO:0000256" key="3">
    <source>
        <dbReference type="ARBA" id="ARBA00022448"/>
    </source>
</evidence>
<dbReference type="Pfam" id="PF03544">
    <property type="entry name" value="TonB_C"/>
    <property type="match status" value="2"/>
</dbReference>
<evidence type="ECO:0000313" key="13">
    <source>
        <dbReference type="Proteomes" id="UP000215214"/>
    </source>
</evidence>
<dbReference type="PANTHER" id="PTHR33446:SF2">
    <property type="entry name" value="PROTEIN TONB"/>
    <property type="match status" value="1"/>
</dbReference>
<comment type="subcellular location">
    <subcellularLocation>
        <location evidence="1">Cell inner membrane</location>
        <topology evidence="1">Single-pass membrane protein</topology>
        <orientation evidence="1">Periplasmic side</orientation>
    </subcellularLocation>
</comment>
<feature type="domain" description="TonB C-terminal" evidence="11">
    <location>
        <begin position="132"/>
        <end position="229"/>
    </location>
</feature>
<dbReference type="SUPFAM" id="SSF74653">
    <property type="entry name" value="TolA/TonB C-terminal domain"/>
    <property type="match status" value="2"/>
</dbReference>
<dbReference type="GO" id="GO:0031992">
    <property type="term" value="F:energy transducer activity"/>
    <property type="evidence" value="ECO:0007669"/>
    <property type="project" value="TreeGrafter"/>
</dbReference>
<name>A0A238U724_9FLAO</name>
<dbReference type="KEGG" id="tje:TJEJU_1061"/>
<accession>A0A238U724</accession>
<protein>
    <submittedName>
        <fullName evidence="12">TonB family protein</fullName>
    </submittedName>
</protein>
<keyword evidence="9" id="KW-0472">Membrane</keyword>
<dbReference type="GO" id="GO:0055085">
    <property type="term" value="P:transmembrane transport"/>
    <property type="evidence" value="ECO:0007669"/>
    <property type="project" value="InterPro"/>
</dbReference>
<keyword evidence="7" id="KW-0653">Protein transport</keyword>
<dbReference type="GO" id="GO:0098797">
    <property type="term" value="C:plasma membrane protein complex"/>
    <property type="evidence" value="ECO:0007669"/>
    <property type="project" value="TreeGrafter"/>
</dbReference>
<evidence type="ECO:0000259" key="11">
    <source>
        <dbReference type="PROSITE" id="PS52015"/>
    </source>
</evidence>
<evidence type="ECO:0000256" key="10">
    <source>
        <dbReference type="SAM" id="SignalP"/>
    </source>
</evidence>
<feature type="signal peptide" evidence="10">
    <location>
        <begin position="1"/>
        <end position="18"/>
    </location>
</feature>
<proteinExistence type="inferred from homology"/>
<gene>
    <name evidence="12" type="ORF">TJEJU_1061</name>
</gene>
<evidence type="ECO:0000256" key="6">
    <source>
        <dbReference type="ARBA" id="ARBA00022692"/>
    </source>
</evidence>
<keyword evidence="5" id="KW-0997">Cell inner membrane</keyword>
<dbReference type="PANTHER" id="PTHR33446">
    <property type="entry name" value="PROTEIN TONB-RELATED"/>
    <property type="match status" value="1"/>
</dbReference>
<dbReference type="InterPro" id="IPR006260">
    <property type="entry name" value="TonB/TolA_C"/>
</dbReference>
<feature type="domain" description="TonB C-terminal" evidence="11">
    <location>
        <begin position="267"/>
        <end position="359"/>
    </location>
</feature>
<comment type="similarity">
    <text evidence="2">Belongs to the TonB family.</text>
</comment>
<evidence type="ECO:0000256" key="2">
    <source>
        <dbReference type="ARBA" id="ARBA00006555"/>
    </source>
</evidence>
<organism evidence="12 13">
    <name type="scientific">Tenacibaculum jejuense</name>
    <dbReference type="NCBI Taxonomy" id="584609"/>
    <lineage>
        <taxon>Bacteria</taxon>
        <taxon>Pseudomonadati</taxon>
        <taxon>Bacteroidota</taxon>
        <taxon>Flavobacteriia</taxon>
        <taxon>Flavobacteriales</taxon>
        <taxon>Flavobacteriaceae</taxon>
        <taxon>Tenacibaculum</taxon>
    </lineage>
</organism>
<evidence type="ECO:0000313" key="12">
    <source>
        <dbReference type="EMBL" id="SNR14816.1"/>
    </source>
</evidence>
<reference evidence="12 13" key="1">
    <citation type="submission" date="2017-07" db="EMBL/GenBank/DDBJ databases">
        <authorList>
            <person name="Sun Z.S."/>
            <person name="Albrecht U."/>
            <person name="Echele G."/>
            <person name="Lee C.C."/>
        </authorList>
    </citation>
    <scope>NUCLEOTIDE SEQUENCE [LARGE SCALE GENOMIC DNA]</scope>
    <source>
        <strain evidence="13">type strain: KCTC 22618</strain>
    </source>
</reference>
<dbReference type="Proteomes" id="UP000215214">
    <property type="component" value="Chromosome TJEJU"/>
</dbReference>
<keyword evidence="6" id="KW-0812">Transmembrane</keyword>
<keyword evidence="13" id="KW-1185">Reference proteome</keyword>
<dbReference type="GO" id="GO:0015031">
    <property type="term" value="P:protein transport"/>
    <property type="evidence" value="ECO:0007669"/>
    <property type="project" value="UniProtKB-KW"/>
</dbReference>
<dbReference type="AlphaFoldDB" id="A0A238U724"/>
<dbReference type="PROSITE" id="PS52015">
    <property type="entry name" value="TONB_CTD"/>
    <property type="match status" value="2"/>
</dbReference>
<dbReference type="InterPro" id="IPR051045">
    <property type="entry name" value="TonB-dependent_transducer"/>
</dbReference>
<keyword evidence="8" id="KW-1133">Transmembrane helix</keyword>
<evidence type="ECO:0000256" key="4">
    <source>
        <dbReference type="ARBA" id="ARBA00022475"/>
    </source>
</evidence>
<dbReference type="InterPro" id="IPR037682">
    <property type="entry name" value="TonB_C"/>
</dbReference>
<evidence type="ECO:0000256" key="9">
    <source>
        <dbReference type="ARBA" id="ARBA00023136"/>
    </source>
</evidence>
<dbReference type="Gene3D" id="3.30.1150.10">
    <property type="match status" value="2"/>
</dbReference>
<keyword evidence="4" id="KW-1003">Cell membrane</keyword>
<dbReference type="NCBIfam" id="TIGR01352">
    <property type="entry name" value="tonB_Cterm"/>
    <property type="match status" value="2"/>
</dbReference>
<evidence type="ECO:0000256" key="8">
    <source>
        <dbReference type="ARBA" id="ARBA00022989"/>
    </source>
</evidence>